<keyword evidence="3" id="KW-1185">Reference proteome</keyword>
<dbReference type="OrthoDB" id="6133584at2759"/>
<reference evidence="2" key="1">
    <citation type="submission" date="2020-11" db="EMBL/GenBank/DDBJ databases">
        <authorList>
            <person name="Tran Van P."/>
        </authorList>
    </citation>
    <scope>NUCLEOTIDE SEQUENCE</scope>
</reference>
<name>A0A7R9BGW8_9CRUS</name>
<feature type="compositionally biased region" description="Basic and acidic residues" evidence="1">
    <location>
        <begin position="61"/>
        <end position="70"/>
    </location>
</feature>
<dbReference type="EMBL" id="CAJPEX010000196">
    <property type="protein sequence ID" value="CAG0914175.1"/>
    <property type="molecule type" value="Genomic_DNA"/>
</dbReference>
<dbReference type="AlphaFoldDB" id="A0A7R9BGW8"/>
<protein>
    <submittedName>
        <fullName evidence="2">Uncharacterized protein</fullName>
    </submittedName>
</protein>
<proteinExistence type="predicted"/>
<sequence length="465" mass="50930">MCAAQNRKTSECHRADRSVTLALKQQHQEQWWWWRCWWWWRAMLESSAEQSRTRSSSVRAGGRESGEEPAGRGLVCGVTRRAPRFRKAANPGRATAQSRQKHGAGSAREAAGRRGTLAVFREQWAAIGGVGEAARVSNNARRRRSGNIMKIRPDRSAGGVNFASLFLVTVFLAGSRGDCGAGHWPNLESRVVMAPVVFLGRARGRGNPGADGLYGVTFQVNAVLKGAMPPPLRSQVRLTFKKPLPRGAVEQHPRRHRRRSVACYVAASVRPGREYYVFAQLDNLNLTAFAPPANVNKRNQKVVSNSICDKCAVVPQLPHAQWIMYGIGAARVAIPELFLQLSSSSTRRFFPACAAFRRELDEDRLGRGHQGIQAAIRGLLPAPGGRIVLSINPTTSQIRDRAETPFTTRQGTSTATRVKHEAVCNQAQAGNRVRPHAARVGGSSGWHDGGNLLTSGVLYLCTAEP</sequence>
<dbReference type="Proteomes" id="UP000678499">
    <property type="component" value="Unassembled WGS sequence"/>
</dbReference>
<feature type="compositionally biased region" description="Low complexity" evidence="1">
    <location>
        <begin position="103"/>
        <end position="112"/>
    </location>
</feature>
<feature type="region of interest" description="Disordered" evidence="1">
    <location>
        <begin position="85"/>
        <end position="112"/>
    </location>
</feature>
<gene>
    <name evidence="2" type="ORF">NMOB1V02_LOCUS1881</name>
</gene>
<organism evidence="2">
    <name type="scientific">Notodromas monacha</name>
    <dbReference type="NCBI Taxonomy" id="399045"/>
    <lineage>
        <taxon>Eukaryota</taxon>
        <taxon>Metazoa</taxon>
        <taxon>Ecdysozoa</taxon>
        <taxon>Arthropoda</taxon>
        <taxon>Crustacea</taxon>
        <taxon>Oligostraca</taxon>
        <taxon>Ostracoda</taxon>
        <taxon>Podocopa</taxon>
        <taxon>Podocopida</taxon>
        <taxon>Cypridocopina</taxon>
        <taxon>Cypridoidea</taxon>
        <taxon>Cyprididae</taxon>
        <taxon>Notodromas</taxon>
    </lineage>
</organism>
<evidence type="ECO:0000256" key="1">
    <source>
        <dbReference type="SAM" id="MobiDB-lite"/>
    </source>
</evidence>
<feature type="region of interest" description="Disordered" evidence="1">
    <location>
        <begin position="50"/>
        <end position="73"/>
    </location>
</feature>
<evidence type="ECO:0000313" key="2">
    <source>
        <dbReference type="EMBL" id="CAD7274023.1"/>
    </source>
</evidence>
<accession>A0A7R9BGW8</accession>
<dbReference type="EMBL" id="OA882233">
    <property type="protein sequence ID" value="CAD7274023.1"/>
    <property type="molecule type" value="Genomic_DNA"/>
</dbReference>
<evidence type="ECO:0000313" key="3">
    <source>
        <dbReference type="Proteomes" id="UP000678499"/>
    </source>
</evidence>